<name>A0A9P5PKR5_9AGAR</name>
<dbReference type="Proteomes" id="UP000772434">
    <property type="component" value="Unassembled WGS sequence"/>
</dbReference>
<dbReference type="Pfam" id="PF20414">
    <property type="entry name" value="DUF6698"/>
    <property type="match status" value="1"/>
</dbReference>
<proteinExistence type="predicted"/>
<comment type="caution">
    <text evidence="1">The sequence shown here is derived from an EMBL/GenBank/DDBJ whole genome shotgun (WGS) entry which is preliminary data.</text>
</comment>
<protein>
    <submittedName>
        <fullName evidence="1">Uncharacterized protein</fullName>
    </submittedName>
</protein>
<dbReference type="InterPro" id="IPR046521">
    <property type="entry name" value="DUF6698"/>
</dbReference>
<evidence type="ECO:0000313" key="2">
    <source>
        <dbReference type="EMBL" id="KAF9065199.1"/>
    </source>
</evidence>
<sequence>MQSRKSKFYPSLQPAHIKISQNCSEDRLHQAYLHLAKLIPGFVKTLSTATDDELTVYIRKLEKNSNLARGDDISRAKQKLADLINRSTPTPLPLLEPSSRSNRGFQHDATGLRLCPVAPGYNWEDPEVRAKIRNQDPLFPTNKTLLFRGLYSKFNANPDDIEKGFLRSGELVILAKILLTSSSSADSYNVDADNILPAKKMGKVPTKQNVAQILGISEVTPPIIAYVACMYHFALTDASSWDCLYNGFNYISLYDTIVDYFTEVVPGTKELLAWWNK</sequence>
<evidence type="ECO:0000313" key="3">
    <source>
        <dbReference type="Proteomes" id="UP000772434"/>
    </source>
</evidence>
<dbReference type="AlphaFoldDB" id="A0A9P5PKR5"/>
<gene>
    <name evidence="2" type="ORF">BDP27DRAFT_1229277</name>
    <name evidence="1" type="ORF">BDP27DRAFT_1231476</name>
</gene>
<reference evidence="1" key="1">
    <citation type="submission" date="2020-11" db="EMBL/GenBank/DDBJ databases">
        <authorList>
            <consortium name="DOE Joint Genome Institute"/>
            <person name="Ahrendt S."/>
            <person name="Riley R."/>
            <person name="Andreopoulos W."/>
            <person name="Labutti K."/>
            <person name="Pangilinan J."/>
            <person name="Ruiz-Duenas F.J."/>
            <person name="Barrasa J.M."/>
            <person name="Sanchez-Garcia M."/>
            <person name="Camarero S."/>
            <person name="Miyauchi S."/>
            <person name="Serrano A."/>
            <person name="Linde D."/>
            <person name="Babiker R."/>
            <person name="Drula E."/>
            <person name="Ayuso-Fernandez I."/>
            <person name="Pacheco R."/>
            <person name="Padilla G."/>
            <person name="Ferreira P."/>
            <person name="Barriuso J."/>
            <person name="Kellner H."/>
            <person name="Castanera R."/>
            <person name="Alfaro M."/>
            <person name="Ramirez L."/>
            <person name="Pisabarro A.G."/>
            <person name="Kuo A."/>
            <person name="Tritt A."/>
            <person name="Lipzen A."/>
            <person name="He G."/>
            <person name="Yan M."/>
            <person name="Ng V."/>
            <person name="Cullen D."/>
            <person name="Martin F."/>
            <person name="Rosso M.-N."/>
            <person name="Henrissat B."/>
            <person name="Hibbett D."/>
            <person name="Martinez A.T."/>
            <person name="Grigoriev I.V."/>
        </authorList>
    </citation>
    <scope>NUCLEOTIDE SEQUENCE</scope>
    <source>
        <strain evidence="1">AH 40177</strain>
    </source>
</reference>
<dbReference type="EMBL" id="JADNRY010000107">
    <property type="protein sequence ID" value="KAF9065199.1"/>
    <property type="molecule type" value="Genomic_DNA"/>
</dbReference>
<accession>A0A9P5PKR5</accession>
<dbReference type="EMBL" id="JADNRY010000137">
    <property type="protein sequence ID" value="KAF9063850.1"/>
    <property type="molecule type" value="Genomic_DNA"/>
</dbReference>
<organism evidence="1 3">
    <name type="scientific">Rhodocollybia butyracea</name>
    <dbReference type="NCBI Taxonomy" id="206335"/>
    <lineage>
        <taxon>Eukaryota</taxon>
        <taxon>Fungi</taxon>
        <taxon>Dikarya</taxon>
        <taxon>Basidiomycota</taxon>
        <taxon>Agaricomycotina</taxon>
        <taxon>Agaricomycetes</taxon>
        <taxon>Agaricomycetidae</taxon>
        <taxon>Agaricales</taxon>
        <taxon>Marasmiineae</taxon>
        <taxon>Omphalotaceae</taxon>
        <taxon>Rhodocollybia</taxon>
    </lineage>
</organism>
<keyword evidence="3" id="KW-1185">Reference proteome</keyword>
<dbReference type="OrthoDB" id="2662502at2759"/>
<evidence type="ECO:0000313" key="1">
    <source>
        <dbReference type="EMBL" id="KAF9063850.1"/>
    </source>
</evidence>